<dbReference type="EMBL" id="CP000301">
    <property type="protein sequence ID" value="ABD88449.1"/>
    <property type="molecule type" value="Genomic_DNA"/>
</dbReference>
<proteinExistence type="predicted"/>
<evidence type="ECO:0000313" key="1">
    <source>
        <dbReference type="EMBL" id="ABD88449.1"/>
    </source>
</evidence>
<name>Q213I7_RHOPB</name>
<dbReference type="KEGG" id="rpc:RPC_2901"/>
<dbReference type="AlphaFoldDB" id="Q213I7"/>
<sequence length="119" mass="12957">MQPDFPAVSCCGEADAYWADSHEIADGQYVAIITNPRPDAPLRRPHLEIGTKIVVPNHKLKSDSGNPTGHGIIFLGGPGHVFCHLPPTGCRRGRRAAGRFCVVTADDLGYNGQVARRWR</sequence>
<gene>
    <name evidence="1" type="ordered locus">RPC_2901</name>
</gene>
<dbReference type="HOGENOM" id="CLU_166856_0_0_5"/>
<accession>Q213I7</accession>
<organism evidence="1">
    <name type="scientific">Rhodopseudomonas palustris (strain BisB18)</name>
    <dbReference type="NCBI Taxonomy" id="316056"/>
    <lineage>
        <taxon>Bacteria</taxon>
        <taxon>Pseudomonadati</taxon>
        <taxon>Pseudomonadota</taxon>
        <taxon>Alphaproteobacteria</taxon>
        <taxon>Hyphomicrobiales</taxon>
        <taxon>Nitrobacteraceae</taxon>
        <taxon>Rhodopseudomonas</taxon>
    </lineage>
</organism>
<protein>
    <submittedName>
        <fullName evidence="1">Uncharacterized protein</fullName>
    </submittedName>
</protein>
<reference evidence="1" key="1">
    <citation type="submission" date="2006-03" db="EMBL/GenBank/DDBJ databases">
        <title>Complete sequence of Rhodopseudomonas palustris BisB18.</title>
        <authorList>
            <consortium name="US DOE Joint Genome Institute"/>
            <person name="Copeland A."/>
            <person name="Lucas S."/>
            <person name="Lapidus A."/>
            <person name="Barry K."/>
            <person name="Detter J.C."/>
            <person name="Glavina del Rio T."/>
            <person name="Hammon N."/>
            <person name="Israni S."/>
            <person name="Dalin E."/>
            <person name="Tice H."/>
            <person name="Pitluck S."/>
            <person name="Chain P."/>
            <person name="Malfatti S."/>
            <person name="Shin M."/>
            <person name="Vergez L."/>
            <person name="Schmutz J."/>
            <person name="Larimer F."/>
            <person name="Land M."/>
            <person name="Hauser L."/>
            <person name="Pelletier D.A."/>
            <person name="Kyrpides N."/>
            <person name="Anderson I."/>
            <person name="Oda Y."/>
            <person name="Harwood C.S."/>
            <person name="Richardson P."/>
        </authorList>
    </citation>
    <scope>NUCLEOTIDE SEQUENCE [LARGE SCALE GENOMIC DNA]</scope>
    <source>
        <strain evidence="1">BisB18</strain>
    </source>
</reference>
<dbReference type="eggNOG" id="ENOG5030WS8">
    <property type="taxonomic scope" value="Bacteria"/>
</dbReference>